<accession>A0ACC0K5U4</accession>
<dbReference type="Proteomes" id="UP001064048">
    <property type="component" value="Chromosome 30"/>
</dbReference>
<evidence type="ECO:0000313" key="1">
    <source>
        <dbReference type="EMBL" id="KAI8431525.1"/>
    </source>
</evidence>
<reference evidence="1 2" key="1">
    <citation type="journal article" date="2022" name="Genome Biol. Evol.">
        <title>The Spruce Budworm Genome: Reconstructing the Evolutionary History of Antifreeze Proteins.</title>
        <authorList>
            <person name="Beliveau C."/>
            <person name="Gagne P."/>
            <person name="Picq S."/>
            <person name="Vernygora O."/>
            <person name="Keeling C.I."/>
            <person name="Pinkney K."/>
            <person name="Doucet D."/>
            <person name="Wen F."/>
            <person name="Johnston J.S."/>
            <person name="Maaroufi H."/>
            <person name="Boyle B."/>
            <person name="Laroche J."/>
            <person name="Dewar K."/>
            <person name="Juretic N."/>
            <person name="Blackburn G."/>
            <person name="Nisole A."/>
            <person name="Brunet B."/>
            <person name="Brandao M."/>
            <person name="Lumley L."/>
            <person name="Duan J."/>
            <person name="Quan G."/>
            <person name="Lucarotti C.J."/>
            <person name="Roe A.D."/>
            <person name="Sperling F.A.H."/>
            <person name="Levesque R.C."/>
            <person name="Cusson M."/>
        </authorList>
    </citation>
    <scope>NUCLEOTIDE SEQUENCE [LARGE SCALE GENOMIC DNA]</scope>
    <source>
        <strain evidence="1">Glfc:IPQL:Cfum</strain>
    </source>
</reference>
<keyword evidence="2" id="KW-1185">Reference proteome</keyword>
<evidence type="ECO:0000313" key="2">
    <source>
        <dbReference type="Proteomes" id="UP001064048"/>
    </source>
</evidence>
<comment type="caution">
    <text evidence="1">The sequence shown here is derived from an EMBL/GenBank/DDBJ whole genome shotgun (WGS) entry which is preliminary data.</text>
</comment>
<dbReference type="EMBL" id="CM046130">
    <property type="protein sequence ID" value="KAI8431525.1"/>
    <property type="molecule type" value="Genomic_DNA"/>
</dbReference>
<protein>
    <submittedName>
        <fullName evidence="1">Uncharacterized protein</fullName>
    </submittedName>
</protein>
<sequence length="283" mass="32338">MVVAIRVDLAQALAGLKFTTSYAVKENIVRKPAQTCEAFNGACEVPNPHWARVGTMAKPLVLRGGLCPAEGQGRVYCEDSHAKWDFRGYSCPVNCNNVVYAVERLKLKDVNNLLTPESQTIEDLNNDKVKNVIHSNEGTAPSVRAENTTNLYIICEKVLENNVAVNEVQEELAKFNKSNCSMEVEELHEHTFHKNKGTFSRHHHQPIAAHCWTQASLNERPCALLFVKKKLKSYYMKLRRCRRSYEDEFVSIFTKILNRHAHGKYKFTEELTAVFILKFFVFM</sequence>
<organism evidence="1 2">
    <name type="scientific">Choristoneura fumiferana</name>
    <name type="common">Spruce budworm moth</name>
    <name type="synonym">Archips fumiferana</name>
    <dbReference type="NCBI Taxonomy" id="7141"/>
    <lineage>
        <taxon>Eukaryota</taxon>
        <taxon>Metazoa</taxon>
        <taxon>Ecdysozoa</taxon>
        <taxon>Arthropoda</taxon>
        <taxon>Hexapoda</taxon>
        <taxon>Insecta</taxon>
        <taxon>Pterygota</taxon>
        <taxon>Neoptera</taxon>
        <taxon>Endopterygota</taxon>
        <taxon>Lepidoptera</taxon>
        <taxon>Glossata</taxon>
        <taxon>Ditrysia</taxon>
        <taxon>Tortricoidea</taxon>
        <taxon>Tortricidae</taxon>
        <taxon>Tortricinae</taxon>
        <taxon>Choristoneura</taxon>
    </lineage>
</organism>
<gene>
    <name evidence="1" type="ORF">MSG28_016027</name>
</gene>
<name>A0ACC0K5U4_CHOFU</name>
<proteinExistence type="predicted"/>